<dbReference type="RefSeq" id="WP_013425396.1">
    <property type="nucleotide sequence ID" value="NC_014666.1"/>
</dbReference>
<evidence type="ECO:0000256" key="6">
    <source>
        <dbReference type="ARBA" id="ARBA00023136"/>
    </source>
</evidence>
<reference evidence="9 10" key="1">
    <citation type="submission" date="2010-10" db="EMBL/GenBank/DDBJ databases">
        <title>Complete sequence of Frankia sp. EuI1c.</title>
        <authorList>
            <consortium name="US DOE Joint Genome Institute"/>
            <person name="Lucas S."/>
            <person name="Copeland A."/>
            <person name="Lapidus A."/>
            <person name="Cheng J.-F."/>
            <person name="Bruce D."/>
            <person name="Goodwin L."/>
            <person name="Pitluck S."/>
            <person name="Chertkov O."/>
            <person name="Detter J.C."/>
            <person name="Han C."/>
            <person name="Tapia R."/>
            <person name="Land M."/>
            <person name="Hauser L."/>
            <person name="Jeffries C."/>
            <person name="Kyrpides N."/>
            <person name="Ivanova N."/>
            <person name="Mikhailova N."/>
            <person name="Beauchemin N."/>
            <person name="Sen A."/>
            <person name="Sur S.A."/>
            <person name="Gtari M."/>
            <person name="Wall L."/>
            <person name="Tisa L."/>
            <person name="Woyke T."/>
        </authorList>
    </citation>
    <scope>NUCLEOTIDE SEQUENCE [LARGE SCALE GENOMIC DNA]</scope>
    <source>
        <strain evidence="10">DSM 45817 / CECT 9037 / EuI1c</strain>
    </source>
</reference>
<keyword evidence="2" id="KW-0813">Transport</keyword>
<dbReference type="InterPro" id="IPR036259">
    <property type="entry name" value="MFS_trans_sf"/>
</dbReference>
<feature type="transmembrane region" description="Helical" evidence="7">
    <location>
        <begin position="96"/>
        <end position="128"/>
    </location>
</feature>
<dbReference type="HOGENOM" id="CLU_001265_10_10_11"/>
<dbReference type="InterPro" id="IPR011701">
    <property type="entry name" value="MFS"/>
</dbReference>
<dbReference type="eggNOG" id="COG2814">
    <property type="taxonomic scope" value="Bacteria"/>
</dbReference>
<gene>
    <name evidence="9" type="ordered locus">FraEuI1c_4279</name>
</gene>
<dbReference type="PANTHER" id="PTHR23517">
    <property type="entry name" value="RESISTANCE PROTEIN MDTM, PUTATIVE-RELATED-RELATED"/>
    <property type="match status" value="1"/>
</dbReference>
<feature type="transmembrane region" description="Helical" evidence="7">
    <location>
        <begin position="177"/>
        <end position="197"/>
    </location>
</feature>
<comment type="subcellular location">
    <subcellularLocation>
        <location evidence="1">Cell membrane</location>
        <topology evidence="1">Multi-pass membrane protein</topology>
    </subcellularLocation>
</comment>
<dbReference type="InterPro" id="IPR020846">
    <property type="entry name" value="MFS_dom"/>
</dbReference>
<evidence type="ECO:0000256" key="3">
    <source>
        <dbReference type="ARBA" id="ARBA00022475"/>
    </source>
</evidence>
<evidence type="ECO:0000256" key="5">
    <source>
        <dbReference type="ARBA" id="ARBA00022989"/>
    </source>
</evidence>
<dbReference type="SUPFAM" id="SSF103473">
    <property type="entry name" value="MFS general substrate transporter"/>
    <property type="match status" value="1"/>
</dbReference>
<feature type="transmembrane region" description="Helical" evidence="7">
    <location>
        <begin position="149"/>
        <end position="171"/>
    </location>
</feature>
<feature type="transmembrane region" description="Helical" evidence="7">
    <location>
        <begin position="377"/>
        <end position="400"/>
    </location>
</feature>
<protein>
    <submittedName>
        <fullName evidence="9">Major facilitator superfamily MFS_1</fullName>
    </submittedName>
</protein>
<proteinExistence type="predicted"/>
<keyword evidence="3" id="KW-1003">Cell membrane</keyword>
<keyword evidence="6 7" id="KW-0472">Membrane</keyword>
<sequence>MGLDDTPRPALPTPASGGEGLWAVVVPIFGPSVLFGMTEGAIFPVVALTAIDRGASTAAAALIAALVGVGSILSNIPASRLAERFGERRAMIAGSGVSVCGLVLCLVGGGLLPLALGVLLLGVASSVFQLARQMYLTAAAPLRLRARALSTLGGSIRIGVFVGPFLGAAAMRAWGLAAAYWVAIATVCLAGVVAARVPDLEVPGQARAASATVTARELLRGHGRTFATVGLGVTILSAVRQSRQVVIPLWAHHIGLDPATTSIVYGLSGGLDALVFYPGGLMMDRFGRKVAAVPCITVLSLSFLAMPATHGEVTLTLVSLLMGFGNGLGSGIIMTLGADTAPRVARALYLGIWGELADVGSGGGPLVLSGLTAATSLGLSIIVQGCLGLVGAAVFLRWVVNRPAADPAG</sequence>
<feature type="transmembrane region" description="Helical" evidence="7">
    <location>
        <begin position="20"/>
        <end position="46"/>
    </location>
</feature>
<feature type="transmembrane region" description="Helical" evidence="7">
    <location>
        <begin position="290"/>
        <end position="309"/>
    </location>
</feature>
<dbReference type="KEGG" id="fri:FraEuI1c_4279"/>
<evidence type="ECO:0000259" key="8">
    <source>
        <dbReference type="PROSITE" id="PS50850"/>
    </source>
</evidence>
<feature type="transmembrane region" description="Helical" evidence="7">
    <location>
        <begin position="315"/>
        <end position="336"/>
    </location>
</feature>
<feature type="transmembrane region" description="Helical" evidence="7">
    <location>
        <begin position="58"/>
        <end position="76"/>
    </location>
</feature>
<evidence type="ECO:0000256" key="4">
    <source>
        <dbReference type="ARBA" id="ARBA00022692"/>
    </source>
</evidence>
<dbReference type="EMBL" id="CP002299">
    <property type="protein sequence ID" value="ADP82278.1"/>
    <property type="molecule type" value="Genomic_DNA"/>
</dbReference>
<evidence type="ECO:0000256" key="1">
    <source>
        <dbReference type="ARBA" id="ARBA00004651"/>
    </source>
</evidence>
<dbReference type="PANTHER" id="PTHR23517:SF3">
    <property type="entry name" value="INTEGRAL MEMBRANE TRANSPORT PROTEIN"/>
    <property type="match status" value="1"/>
</dbReference>
<dbReference type="AlphaFoldDB" id="E3JBW8"/>
<feature type="transmembrane region" description="Helical" evidence="7">
    <location>
        <begin position="348"/>
        <end position="371"/>
    </location>
</feature>
<dbReference type="GO" id="GO:0005886">
    <property type="term" value="C:plasma membrane"/>
    <property type="evidence" value="ECO:0007669"/>
    <property type="project" value="UniProtKB-SubCell"/>
</dbReference>
<evidence type="ECO:0000256" key="2">
    <source>
        <dbReference type="ARBA" id="ARBA00022448"/>
    </source>
</evidence>
<dbReference type="InParanoid" id="E3JBW8"/>
<dbReference type="InterPro" id="IPR050171">
    <property type="entry name" value="MFS_Transporters"/>
</dbReference>
<keyword evidence="5 7" id="KW-1133">Transmembrane helix</keyword>
<keyword evidence="10" id="KW-1185">Reference proteome</keyword>
<evidence type="ECO:0000256" key="7">
    <source>
        <dbReference type="SAM" id="Phobius"/>
    </source>
</evidence>
<feature type="domain" description="Major facilitator superfamily (MFS) profile" evidence="8">
    <location>
        <begin position="24"/>
        <end position="403"/>
    </location>
</feature>
<keyword evidence="4 7" id="KW-0812">Transmembrane</keyword>
<dbReference type="Proteomes" id="UP000002484">
    <property type="component" value="Chromosome"/>
</dbReference>
<evidence type="ECO:0000313" key="9">
    <source>
        <dbReference type="EMBL" id="ADP82278.1"/>
    </source>
</evidence>
<dbReference type="PROSITE" id="PS50850">
    <property type="entry name" value="MFS"/>
    <property type="match status" value="1"/>
</dbReference>
<dbReference type="GO" id="GO:0022857">
    <property type="term" value="F:transmembrane transporter activity"/>
    <property type="evidence" value="ECO:0007669"/>
    <property type="project" value="InterPro"/>
</dbReference>
<accession>E3JBW8</accession>
<name>E3JBW8_PSEI1</name>
<evidence type="ECO:0000313" key="10">
    <source>
        <dbReference type="Proteomes" id="UP000002484"/>
    </source>
</evidence>
<organism evidence="9 10">
    <name type="scientific">Pseudofrankia inefficax (strain DSM 45817 / CECT 9037 / DDB 130130 / EuI1c)</name>
    <name type="common">Frankia inefficax</name>
    <dbReference type="NCBI Taxonomy" id="298654"/>
    <lineage>
        <taxon>Bacteria</taxon>
        <taxon>Bacillati</taxon>
        <taxon>Actinomycetota</taxon>
        <taxon>Actinomycetes</taxon>
        <taxon>Frankiales</taxon>
        <taxon>Frankiaceae</taxon>
        <taxon>Pseudofrankia</taxon>
    </lineage>
</organism>
<dbReference type="Pfam" id="PF07690">
    <property type="entry name" value="MFS_1"/>
    <property type="match status" value="2"/>
</dbReference>
<dbReference type="Gene3D" id="1.20.1250.20">
    <property type="entry name" value="MFS general substrate transporter like domains"/>
    <property type="match status" value="2"/>
</dbReference>